<dbReference type="RefSeq" id="WP_189582941.1">
    <property type="nucleotide sequence ID" value="NZ_BMYV01000001.1"/>
</dbReference>
<keyword evidence="1" id="KW-0472">Membrane</keyword>
<dbReference type="Pfam" id="PF10067">
    <property type="entry name" value="DUF2306"/>
    <property type="match status" value="1"/>
</dbReference>
<organism evidence="2 3">
    <name type="scientific">Litorimonas cladophorae</name>
    <dbReference type="NCBI Taxonomy" id="1220491"/>
    <lineage>
        <taxon>Bacteria</taxon>
        <taxon>Pseudomonadati</taxon>
        <taxon>Pseudomonadota</taxon>
        <taxon>Alphaproteobacteria</taxon>
        <taxon>Maricaulales</taxon>
        <taxon>Robiginitomaculaceae</taxon>
    </lineage>
</organism>
<feature type="transmembrane region" description="Helical" evidence="1">
    <location>
        <begin position="102"/>
        <end position="119"/>
    </location>
</feature>
<keyword evidence="1" id="KW-0812">Transmembrane</keyword>
<proteinExistence type="predicted"/>
<evidence type="ECO:0008006" key="4">
    <source>
        <dbReference type="Google" id="ProtNLM"/>
    </source>
</evidence>
<dbReference type="EMBL" id="BMYV01000001">
    <property type="protein sequence ID" value="GGX64216.1"/>
    <property type="molecule type" value="Genomic_DNA"/>
</dbReference>
<evidence type="ECO:0000313" key="3">
    <source>
        <dbReference type="Proteomes" id="UP000600865"/>
    </source>
</evidence>
<protein>
    <recommendedName>
        <fullName evidence="4">DUF2306 domain-containing protein</fullName>
    </recommendedName>
</protein>
<evidence type="ECO:0000256" key="1">
    <source>
        <dbReference type="SAM" id="Phobius"/>
    </source>
</evidence>
<comment type="caution">
    <text evidence="2">The sequence shown here is derived from an EMBL/GenBank/DDBJ whole genome shotgun (WGS) entry which is preliminary data.</text>
</comment>
<keyword evidence="1" id="KW-1133">Transmembrane helix</keyword>
<gene>
    <name evidence="2" type="ORF">GCM10011309_12870</name>
</gene>
<feature type="transmembrane region" description="Helical" evidence="1">
    <location>
        <begin position="70"/>
        <end position="90"/>
    </location>
</feature>
<accession>A0A918KHQ2</accession>
<dbReference type="AlphaFoldDB" id="A0A918KHQ2"/>
<dbReference type="InterPro" id="IPR018750">
    <property type="entry name" value="DUF2306_membrane"/>
</dbReference>
<feature type="transmembrane region" description="Helical" evidence="1">
    <location>
        <begin position="12"/>
        <end position="32"/>
    </location>
</feature>
<evidence type="ECO:0000313" key="2">
    <source>
        <dbReference type="EMBL" id="GGX64216.1"/>
    </source>
</evidence>
<reference evidence="2 3" key="1">
    <citation type="journal article" date="2014" name="Int. J. Syst. Evol. Microbiol.">
        <title>Complete genome sequence of Corynebacterium casei LMG S-19264T (=DSM 44701T), isolated from a smear-ripened cheese.</title>
        <authorList>
            <consortium name="US DOE Joint Genome Institute (JGI-PGF)"/>
            <person name="Walter F."/>
            <person name="Albersmeier A."/>
            <person name="Kalinowski J."/>
            <person name="Ruckert C."/>
        </authorList>
    </citation>
    <scope>NUCLEOTIDE SEQUENCE [LARGE SCALE GENOMIC DNA]</scope>
    <source>
        <strain evidence="2 3">KCTC 23968</strain>
    </source>
</reference>
<name>A0A918KHQ2_9PROT</name>
<feature type="transmembrane region" description="Helical" evidence="1">
    <location>
        <begin position="44"/>
        <end position="64"/>
    </location>
</feature>
<dbReference type="Proteomes" id="UP000600865">
    <property type="component" value="Unassembled WGS sequence"/>
</dbReference>
<keyword evidence="3" id="KW-1185">Reference proteome</keyword>
<sequence length="130" mass="14681">MNTEYFTQASLAIQIHILVAVGAFFLGAYLLLRRKGTKAHKMAGRIFGVLMIATAISAIFIRQLNNGSFSFIHIFVPITFVGLYQLVSAIRKGDVKRHRRHVLNMYFGALMIPGLLSFLPGRTMWMLFFA</sequence>